<comment type="caution">
    <text evidence="1">The sequence shown here is derived from an EMBL/GenBank/DDBJ whole genome shotgun (WGS) entry which is preliminary data.</text>
</comment>
<gene>
    <name evidence="1" type="ORF">V6N12_045972</name>
</gene>
<accession>A0ABR2G4X7</accession>
<protein>
    <submittedName>
        <fullName evidence="1">Uncharacterized protein</fullName>
    </submittedName>
</protein>
<reference evidence="1 2" key="1">
    <citation type="journal article" date="2024" name="G3 (Bethesda)">
        <title>Genome assembly of Hibiscus sabdariffa L. provides insights into metabolisms of medicinal natural products.</title>
        <authorList>
            <person name="Kim T."/>
        </authorList>
    </citation>
    <scope>NUCLEOTIDE SEQUENCE [LARGE SCALE GENOMIC DNA]</scope>
    <source>
        <strain evidence="1">TK-2024</strain>
        <tissue evidence="1">Old leaves</tissue>
    </source>
</reference>
<sequence>MVRHEMVLQEHVGERSLDVGTGIVQQDIEVSHESNNAYHMLDIVVVDPLTNVEPKLALITTPTMEFVQYNGRKNEEVLLDVDRGKKASLGLNWLKMEPYVVEGVEVATLITLKGSYIESLVLLDVHGGSLVRTGKYIHMLFH</sequence>
<organism evidence="1 2">
    <name type="scientific">Hibiscus sabdariffa</name>
    <name type="common">roselle</name>
    <dbReference type="NCBI Taxonomy" id="183260"/>
    <lineage>
        <taxon>Eukaryota</taxon>
        <taxon>Viridiplantae</taxon>
        <taxon>Streptophyta</taxon>
        <taxon>Embryophyta</taxon>
        <taxon>Tracheophyta</taxon>
        <taxon>Spermatophyta</taxon>
        <taxon>Magnoliopsida</taxon>
        <taxon>eudicotyledons</taxon>
        <taxon>Gunneridae</taxon>
        <taxon>Pentapetalae</taxon>
        <taxon>rosids</taxon>
        <taxon>malvids</taxon>
        <taxon>Malvales</taxon>
        <taxon>Malvaceae</taxon>
        <taxon>Malvoideae</taxon>
        <taxon>Hibiscus</taxon>
    </lineage>
</organism>
<dbReference type="Proteomes" id="UP001472677">
    <property type="component" value="Unassembled WGS sequence"/>
</dbReference>
<name>A0ABR2G4X7_9ROSI</name>
<keyword evidence="2" id="KW-1185">Reference proteome</keyword>
<dbReference type="EMBL" id="JBBPBM010000003">
    <property type="protein sequence ID" value="KAK8593899.1"/>
    <property type="molecule type" value="Genomic_DNA"/>
</dbReference>
<evidence type="ECO:0000313" key="1">
    <source>
        <dbReference type="EMBL" id="KAK8593899.1"/>
    </source>
</evidence>
<evidence type="ECO:0000313" key="2">
    <source>
        <dbReference type="Proteomes" id="UP001472677"/>
    </source>
</evidence>
<proteinExistence type="predicted"/>